<comment type="caution">
    <text evidence="1">The sequence shown here is derived from an EMBL/GenBank/DDBJ whole genome shotgun (WGS) entry which is preliminary data.</text>
</comment>
<evidence type="ECO:0000313" key="1">
    <source>
        <dbReference type="EMBL" id="PSB20088.1"/>
    </source>
</evidence>
<accession>A0A2T1DHX2</accession>
<protein>
    <submittedName>
        <fullName evidence="1">Transcriptional regulator</fullName>
    </submittedName>
</protein>
<dbReference type="EMBL" id="PVWG01000007">
    <property type="protein sequence ID" value="PSB20088.1"/>
    <property type="molecule type" value="Genomic_DNA"/>
</dbReference>
<dbReference type="RefSeq" id="WP_073070881.1">
    <property type="nucleotide sequence ID" value="NZ_MPPI01000009.1"/>
</dbReference>
<dbReference type="Proteomes" id="UP000238634">
    <property type="component" value="Unassembled WGS sequence"/>
</dbReference>
<reference evidence="1 2" key="1">
    <citation type="submission" date="2018-02" db="EMBL/GenBank/DDBJ databases">
        <authorList>
            <person name="Cohen D.B."/>
            <person name="Kent A.D."/>
        </authorList>
    </citation>
    <scope>NUCLEOTIDE SEQUENCE [LARGE SCALE GENOMIC DNA]</scope>
    <source>
        <strain evidence="1 2">ULC007</strain>
    </source>
</reference>
<dbReference type="AlphaFoldDB" id="A0A2T1DHX2"/>
<sequence>MTSTISAECYGNLLLKYQPRVIKTEAENEAFLAVVEELMARSQLMPEEEVLLELLVKLVEDFEAQHYALNLSTPRSRLLHLIEQRGLKVGDLDEVLGNQGTAIAAGKDEIGLEQAISLGQFFQVKPELFLVK</sequence>
<organism evidence="1 2">
    <name type="scientific">Phormidesmis priestleyi ULC007</name>
    <dbReference type="NCBI Taxonomy" id="1920490"/>
    <lineage>
        <taxon>Bacteria</taxon>
        <taxon>Bacillati</taxon>
        <taxon>Cyanobacteriota</taxon>
        <taxon>Cyanophyceae</taxon>
        <taxon>Leptolyngbyales</taxon>
        <taxon>Leptolyngbyaceae</taxon>
        <taxon>Phormidesmis</taxon>
    </lineage>
</organism>
<evidence type="ECO:0000313" key="2">
    <source>
        <dbReference type="Proteomes" id="UP000238634"/>
    </source>
</evidence>
<dbReference type="STRING" id="1920490.GCA_001895925_03808"/>
<keyword evidence="2" id="KW-1185">Reference proteome</keyword>
<name>A0A2T1DHX2_9CYAN</name>
<dbReference type="OrthoDB" id="464133at2"/>
<proteinExistence type="predicted"/>
<reference evidence="1 2" key="2">
    <citation type="submission" date="2018-03" db="EMBL/GenBank/DDBJ databases">
        <title>The ancient ancestry and fast evolution of plastids.</title>
        <authorList>
            <person name="Moore K.R."/>
            <person name="Magnabosco C."/>
            <person name="Momper L."/>
            <person name="Gold D.A."/>
            <person name="Bosak T."/>
            <person name="Fournier G.P."/>
        </authorList>
    </citation>
    <scope>NUCLEOTIDE SEQUENCE [LARGE SCALE GENOMIC DNA]</scope>
    <source>
        <strain evidence="1 2">ULC007</strain>
    </source>
</reference>
<gene>
    <name evidence="1" type="ORF">C7B65_08500</name>
</gene>